<proteinExistence type="inferred from homology"/>
<feature type="domain" description="ABC1 atypical kinase-like" evidence="3">
    <location>
        <begin position="103"/>
        <end position="375"/>
    </location>
</feature>
<sequence>MSKPNYAVASEPISARLARARYQRILRFASRHLASIWWYELVLPRVGLRVIANRTRQRRLRTIARSFQHLALDLSGLLIKLGQFMSTRLDLLPVEITRELEGLQDEVPPVAFDIIRDAIESELRMPLAKIFSSIDPVPLAAASLGQVHRAVLSPAEAADAGFQNVVIKVQRPGIDAIVDVDLAALRRVAGWLSRISLINRRADVPALMDEFAATCREEIDYLNEGANAERFSLNFADNPRVRVPDVIWERSTRRVLTQEDVTAIKITDLAALRAAGIDPADVANEFAAVMFDQVFLHGFFHADPHPGNVFIEALSATSGSDAGSDVDSDAVAGAVSWRMNFIDFGMMGEVPASLGKALRITVIAAATRDGAGMVEGMREIGVLLPSVDTIELERALSKVFDRFGGVSFVELQTVDPREFRAFATDFSEIIRALPFQFPENFLLVVRAISLTSGVCSSVNPQFNIWNAIEPYSGKLIRAEGGNVVQAFLKDGLSSLGLLARLPKRLDSVITRAELGQLSIRNPELERRTSALARTVRQLISAVFFGVLFIAGIIELEHNSVMSLWLFIISSIPLAHATLAGVIARQGPLP</sequence>
<evidence type="ECO:0000313" key="5">
    <source>
        <dbReference type="Proteomes" id="UP000524237"/>
    </source>
</evidence>
<accession>A0A7W3PP67</accession>
<gene>
    <name evidence="4" type="ORF">FB555_001001</name>
</gene>
<evidence type="ECO:0000256" key="1">
    <source>
        <dbReference type="ARBA" id="ARBA00009670"/>
    </source>
</evidence>
<feature type="transmembrane region" description="Helical" evidence="2">
    <location>
        <begin position="535"/>
        <end position="555"/>
    </location>
</feature>
<organism evidence="4 5">
    <name type="scientific">Alpinimonas psychrophila</name>
    <dbReference type="NCBI Taxonomy" id="748908"/>
    <lineage>
        <taxon>Bacteria</taxon>
        <taxon>Bacillati</taxon>
        <taxon>Actinomycetota</taxon>
        <taxon>Actinomycetes</taxon>
        <taxon>Micrococcales</taxon>
        <taxon>Microbacteriaceae</taxon>
        <taxon>Alpinimonas</taxon>
    </lineage>
</organism>
<dbReference type="Proteomes" id="UP000524237">
    <property type="component" value="Unassembled WGS sequence"/>
</dbReference>
<dbReference type="PANTHER" id="PTHR10566">
    <property type="entry name" value="CHAPERONE-ACTIVITY OF BC1 COMPLEX CABC1 -RELATED"/>
    <property type="match status" value="1"/>
</dbReference>
<comment type="caution">
    <text evidence="4">The sequence shown here is derived from an EMBL/GenBank/DDBJ whole genome shotgun (WGS) entry which is preliminary data.</text>
</comment>
<reference evidence="4 5" key="1">
    <citation type="submission" date="2020-07" db="EMBL/GenBank/DDBJ databases">
        <title>Sequencing the genomes of 1000 actinobacteria strains.</title>
        <authorList>
            <person name="Klenk H.-P."/>
        </authorList>
    </citation>
    <scope>NUCLEOTIDE SEQUENCE [LARGE SCALE GENOMIC DNA]</scope>
    <source>
        <strain evidence="4 5">DSM 23737</strain>
    </source>
</reference>
<dbReference type="EMBL" id="JACGWU010000002">
    <property type="protein sequence ID" value="MBA8828903.1"/>
    <property type="molecule type" value="Genomic_DNA"/>
</dbReference>
<dbReference type="Pfam" id="PF03109">
    <property type="entry name" value="ABC1"/>
    <property type="match status" value="1"/>
</dbReference>
<evidence type="ECO:0000259" key="3">
    <source>
        <dbReference type="Pfam" id="PF03109"/>
    </source>
</evidence>
<dbReference type="GO" id="GO:0016301">
    <property type="term" value="F:kinase activity"/>
    <property type="evidence" value="ECO:0007669"/>
    <property type="project" value="UniProtKB-KW"/>
</dbReference>
<keyword evidence="4" id="KW-0830">Ubiquinone</keyword>
<dbReference type="InterPro" id="IPR011009">
    <property type="entry name" value="Kinase-like_dom_sf"/>
</dbReference>
<keyword evidence="2" id="KW-1133">Transmembrane helix</keyword>
<keyword evidence="4" id="KW-0418">Kinase</keyword>
<keyword evidence="2" id="KW-0472">Membrane</keyword>
<protein>
    <submittedName>
        <fullName evidence="4">Putative unusual protein kinase regulating ubiquinone biosynthesis (AarF/ABC1/UbiB family)</fullName>
    </submittedName>
</protein>
<keyword evidence="2" id="KW-0812">Transmembrane</keyword>
<comment type="similarity">
    <text evidence="1">Belongs to the protein kinase superfamily. ADCK protein kinase family.</text>
</comment>
<name>A0A7W3PP67_9MICO</name>
<dbReference type="AlphaFoldDB" id="A0A7W3PP67"/>
<keyword evidence="5" id="KW-1185">Reference proteome</keyword>
<dbReference type="SUPFAM" id="SSF56112">
    <property type="entry name" value="Protein kinase-like (PK-like)"/>
    <property type="match status" value="1"/>
</dbReference>
<dbReference type="CDD" id="cd05121">
    <property type="entry name" value="ABC1_ADCK3-like"/>
    <property type="match status" value="1"/>
</dbReference>
<dbReference type="InterPro" id="IPR050154">
    <property type="entry name" value="UbiB_kinase"/>
</dbReference>
<evidence type="ECO:0000313" key="4">
    <source>
        <dbReference type="EMBL" id="MBA8828903.1"/>
    </source>
</evidence>
<dbReference type="InterPro" id="IPR004147">
    <property type="entry name" value="ABC1_dom"/>
</dbReference>
<dbReference type="RefSeq" id="WP_343046407.1">
    <property type="nucleotide sequence ID" value="NZ_JACGWU010000002.1"/>
</dbReference>
<feature type="transmembrane region" description="Helical" evidence="2">
    <location>
        <begin position="561"/>
        <end position="583"/>
    </location>
</feature>
<keyword evidence="4" id="KW-0808">Transferase</keyword>
<evidence type="ECO:0000256" key="2">
    <source>
        <dbReference type="SAM" id="Phobius"/>
    </source>
</evidence>
<dbReference type="PANTHER" id="PTHR10566:SF113">
    <property type="entry name" value="PROTEIN ACTIVITY OF BC1 COMPLEX KINASE 7, CHLOROPLASTIC"/>
    <property type="match status" value="1"/>
</dbReference>